<organism evidence="4 5">
    <name type="scientific">Candidozyma auris</name>
    <name type="common">Yeast</name>
    <name type="synonym">Candida auris</name>
    <dbReference type="NCBI Taxonomy" id="498019"/>
    <lineage>
        <taxon>Eukaryota</taxon>
        <taxon>Fungi</taxon>
        <taxon>Dikarya</taxon>
        <taxon>Ascomycota</taxon>
        <taxon>Saccharomycotina</taxon>
        <taxon>Pichiomycetes</taxon>
        <taxon>Metschnikowiaceae</taxon>
        <taxon>Candidozyma</taxon>
    </lineage>
</organism>
<dbReference type="EMBL" id="LGST01000031">
    <property type="protein sequence ID" value="KND98722.1"/>
    <property type="molecule type" value="Genomic_DNA"/>
</dbReference>
<keyword evidence="2" id="KW-0963">Cytoplasm</keyword>
<reference evidence="5" key="1">
    <citation type="journal article" date="2015" name="BMC Genomics">
        <title>Draft genome of a commonly misdiagnosed multidrug resistant pathogen Candida auris.</title>
        <authorList>
            <person name="Chatterjee S."/>
            <person name="Alampalli S.V."/>
            <person name="Nageshan R.K."/>
            <person name="Chettiar S.T."/>
            <person name="Joshi S."/>
            <person name="Tatu U.S."/>
        </authorList>
    </citation>
    <scope>NUCLEOTIDE SEQUENCE [LARGE SCALE GENOMIC DNA]</scope>
    <source>
        <strain evidence="5">6684</strain>
    </source>
</reference>
<dbReference type="VEuPathDB" id="FungiDB:CJI97_004380"/>
<dbReference type="GO" id="GO:0007017">
    <property type="term" value="P:microtubule-based process"/>
    <property type="evidence" value="ECO:0007669"/>
    <property type="project" value="InterPro"/>
</dbReference>
<dbReference type="VEuPathDB" id="FungiDB:CJJ07_002515"/>
<proteinExistence type="predicted"/>
<dbReference type="GO" id="GO:0005869">
    <property type="term" value="C:dynactin complex"/>
    <property type="evidence" value="ECO:0007669"/>
    <property type="project" value="InterPro"/>
</dbReference>
<dbReference type="Proteomes" id="UP000037122">
    <property type="component" value="Unassembled WGS sequence"/>
</dbReference>
<dbReference type="GO" id="GO:0005737">
    <property type="term" value="C:cytoplasm"/>
    <property type="evidence" value="ECO:0007669"/>
    <property type="project" value="UniProtKB-SubCell"/>
</dbReference>
<dbReference type="VEuPathDB" id="FungiDB:B9J08_004318"/>
<evidence type="ECO:0000313" key="4">
    <source>
        <dbReference type="EMBL" id="KND98722.1"/>
    </source>
</evidence>
<evidence type="ECO:0000256" key="1">
    <source>
        <dbReference type="ARBA" id="ARBA00004496"/>
    </source>
</evidence>
<dbReference type="PANTHER" id="PTHR15346">
    <property type="entry name" value="DYNACTIN SUBUNIT"/>
    <property type="match status" value="1"/>
</dbReference>
<name>A0A0L0NWZ1_CANAR</name>
<feature type="region of interest" description="Disordered" evidence="3">
    <location>
        <begin position="1"/>
        <end position="36"/>
    </location>
</feature>
<accession>A0A0L0NWZ1</accession>
<dbReference type="VEuPathDB" id="FungiDB:QG37_04627"/>
<comment type="subcellular location">
    <subcellularLocation>
        <location evidence="1">Cytoplasm</location>
    </subcellularLocation>
</comment>
<dbReference type="VEuPathDB" id="FungiDB:CJI96_0005341"/>
<evidence type="ECO:0000313" key="5">
    <source>
        <dbReference type="Proteomes" id="UP000037122"/>
    </source>
</evidence>
<dbReference type="InterPro" id="IPR028133">
    <property type="entry name" value="Dynamitin"/>
</dbReference>
<evidence type="ECO:0008006" key="6">
    <source>
        <dbReference type="Google" id="ProtNLM"/>
    </source>
</evidence>
<dbReference type="VEuPathDB" id="FungiDB:CJJ09_005100"/>
<comment type="caution">
    <text evidence="4">The sequence shown here is derived from an EMBL/GenBank/DDBJ whole genome shotgun (WGS) entry which is preliminary data.</text>
</comment>
<evidence type="ECO:0000256" key="2">
    <source>
        <dbReference type="ARBA" id="ARBA00022490"/>
    </source>
</evidence>
<evidence type="ECO:0000256" key="3">
    <source>
        <dbReference type="SAM" id="MobiDB-lite"/>
    </source>
</evidence>
<dbReference type="Pfam" id="PF04912">
    <property type="entry name" value="Dynamitin"/>
    <property type="match status" value="1"/>
</dbReference>
<sequence>MDSPEIDYGPEVFETSDVESEPGITRVEEPNESIARDPLALAQDAAANYETSVISDELTLVDFLGNVSRKLANSGYNVQRLYESRQQKMSRIAFELEELEKDGKSLEITELGKVLEKLRKLESQEGGIELAVGELFQNIDAALKKPTTESESKKPDEVLQLEKRIAELEQLVGTAEEPPTSLRNAINNATRRVSVLYDHEFELDKVKEEIRLLSKEMENFATAKRVAQVASGSDEPVALQVDFEHKVAALYDRLPEFDKVNSTVPLMLNRLKSLHHVHSESGHAVECVSALDKMLSEMSLDMKKWDEAIDKVDKSITQQQAAFESNAVVFDKKMDALLERIKKQEAARR</sequence>
<gene>
    <name evidence="4" type="ORF">QG37_04627</name>
</gene>
<protein>
    <recommendedName>
        <fullName evidence="6">Dynamitin</fullName>
    </recommendedName>
</protein>
<dbReference type="AlphaFoldDB" id="A0A0L0NWZ1"/>